<evidence type="ECO:0000259" key="3">
    <source>
        <dbReference type="PROSITE" id="PS00624"/>
    </source>
</evidence>
<dbReference type="OrthoDB" id="269227at2759"/>
<dbReference type="Proteomes" id="UP000241462">
    <property type="component" value="Unassembled WGS sequence"/>
</dbReference>
<dbReference type="InterPro" id="IPR012132">
    <property type="entry name" value="GMC_OxRdtase"/>
</dbReference>
<dbReference type="InterPro" id="IPR007867">
    <property type="entry name" value="GMC_OxRtase_C"/>
</dbReference>
<dbReference type="GO" id="GO:0050660">
    <property type="term" value="F:flavin adenine dinucleotide binding"/>
    <property type="evidence" value="ECO:0007669"/>
    <property type="project" value="InterPro"/>
</dbReference>
<dbReference type="PROSITE" id="PS00624">
    <property type="entry name" value="GMC_OXRED_2"/>
    <property type="match status" value="1"/>
</dbReference>
<dbReference type="Pfam" id="PF00732">
    <property type="entry name" value="GMC_oxred_N"/>
    <property type="match status" value="1"/>
</dbReference>
<dbReference type="STRING" id="2025994.A0A2T2ZYX7"/>
<keyword evidence="2" id="KW-0285">Flavoprotein</keyword>
<dbReference type="Pfam" id="PF05199">
    <property type="entry name" value="GMC_oxred_C"/>
    <property type="match status" value="1"/>
</dbReference>
<dbReference type="AlphaFoldDB" id="A0A2T2ZYX7"/>
<protein>
    <submittedName>
        <fullName evidence="4">Putative aryl-alcohol dehydrogenase</fullName>
    </submittedName>
</protein>
<evidence type="ECO:0000313" key="5">
    <source>
        <dbReference type="Proteomes" id="UP000241462"/>
    </source>
</evidence>
<dbReference type="GO" id="GO:0016614">
    <property type="term" value="F:oxidoreductase activity, acting on CH-OH group of donors"/>
    <property type="evidence" value="ECO:0007669"/>
    <property type="project" value="InterPro"/>
</dbReference>
<feature type="binding site" evidence="2">
    <location>
        <position position="246"/>
    </location>
    <ligand>
        <name>FAD</name>
        <dbReference type="ChEBI" id="CHEBI:57692"/>
    </ligand>
</feature>
<dbReference type="PIRSF" id="PIRSF000137">
    <property type="entry name" value="Alcohol_oxidase"/>
    <property type="match status" value="1"/>
</dbReference>
<dbReference type="EMBL" id="KZ678554">
    <property type="protein sequence ID" value="PSR79795.1"/>
    <property type="molecule type" value="Genomic_DNA"/>
</dbReference>
<gene>
    <name evidence="4" type="ORF">BD289DRAFT_375042</name>
</gene>
<sequence length="617" mass="67198">MSSSTASLKSSEYDFVVVGGGLSGLVVASRLTENANIRVLVLEAGANRVDDLRIKCQGLAASTYFDPDFDWCMVTEPQPGLNGRRLGEPQGKGLGGSSAINLGMVIYPSRTGFNSWEKLGNPGWGWQQMAPYFRKFHTYTEPEMSAKADLMLDYQIKEAQGSDGPIKVSYGSGAGYPPFSSAWPRAWASLNKKLIGDPISGDAIGAFNNPATIDPETRERSHAGNAYYTEEAAKRPNLRVVTEALVTKLLLEKDGNGRVKANGVEFKSKDGEVFQIQAKHEVVLAAGSIKTPQLLELSGVGSKEILSKHNIECLLDNPNVGENLQDHGFVPFSWEVADPATSADMMRNPEVAQVAVGAFVTAKAGPLSTHALASAFFPLQNQDLSQGSIDELLPRHFDNEPVPDSLKKQFKVLREQITAPDDSSAQYTLAPFQITPSKDPSPQATFGMKEDGFYASIVSVLNHPFSRGHTHIESADPEAAPTIDTRTMSHPLDLELHGRHTLLLETLRDTSPLRELFKEDGRRIHNGGKRVETLDEAKEAVRNGFTSHYHLCGTAAMMPREEGGVVDAELRVYGVSRLRIVDASIFPLIPRGNIQADVYAVAEKAADILAEGWKSRV</sequence>
<dbReference type="Gene3D" id="3.30.560.10">
    <property type="entry name" value="Glucose Oxidase, domain 3"/>
    <property type="match status" value="1"/>
</dbReference>
<feature type="domain" description="Glucose-methanol-choline oxidoreductase N-terminal" evidence="3">
    <location>
        <begin position="287"/>
        <end position="301"/>
    </location>
</feature>
<dbReference type="SUPFAM" id="SSF54373">
    <property type="entry name" value="FAD-linked reductases, C-terminal domain"/>
    <property type="match status" value="1"/>
</dbReference>
<comment type="similarity">
    <text evidence="1">Belongs to the GMC oxidoreductase family.</text>
</comment>
<name>A0A2T2ZYX7_9PEZI</name>
<evidence type="ECO:0000256" key="2">
    <source>
        <dbReference type="PIRSR" id="PIRSR000137-2"/>
    </source>
</evidence>
<keyword evidence="5" id="KW-1185">Reference proteome</keyword>
<evidence type="ECO:0000313" key="4">
    <source>
        <dbReference type="EMBL" id="PSR79795.1"/>
    </source>
</evidence>
<dbReference type="SUPFAM" id="SSF51905">
    <property type="entry name" value="FAD/NAD(P)-binding domain"/>
    <property type="match status" value="1"/>
</dbReference>
<dbReference type="PANTHER" id="PTHR11552">
    <property type="entry name" value="GLUCOSE-METHANOL-CHOLINE GMC OXIDOREDUCTASE"/>
    <property type="match status" value="1"/>
</dbReference>
<reference evidence="4 5" key="1">
    <citation type="journal article" date="2018" name="Mycol. Prog.">
        <title>Coniella lustricola, a new species from submerged detritus.</title>
        <authorList>
            <person name="Raudabaugh D.B."/>
            <person name="Iturriaga T."/>
            <person name="Carver A."/>
            <person name="Mondo S."/>
            <person name="Pangilinan J."/>
            <person name="Lipzen A."/>
            <person name="He G."/>
            <person name="Amirebrahimi M."/>
            <person name="Grigoriev I.V."/>
            <person name="Miller A.N."/>
        </authorList>
    </citation>
    <scope>NUCLEOTIDE SEQUENCE [LARGE SCALE GENOMIC DNA]</scope>
    <source>
        <strain evidence="4 5">B22-T-1</strain>
    </source>
</reference>
<dbReference type="PANTHER" id="PTHR11552:SF210">
    <property type="entry name" value="GLUCOSE-METHANOL-CHOLINE OXIDOREDUCTASE N-TERMINAL DOMAIN-CONTAINING PROTEIN-RELATED"/>
    <property type="match status" value="1"/>
</dbReference>
<keyword evidence="2" id="KW-0274">FAD</keyword>
<dbReference type="InterPro" id="IPR036188">
    <property type="entry name" value="FAD/NAD-bd_sf"/>
</dbReference>
<dbReference type="Gene3D" id="3.50.50.60">
    <property type="entry name" value="FAD/NAD(P)-binding domain"/>
    <property type="match status" value="1"/>
</dbReference>
<proteinExistence type="inferred from homology"/>
<evidence type="ECO:0000256" key="1">
    <source>
        <dbReference type="ARBA" id="ARBA00010790"/>
    </source>
</evidence>
<dbReference type="InParanoid" id="A0A2T2ZYX7"/>
<organism evidence="4 5">
    <name type="scientific">Coniella lustricola</name>
    <dbReference type="NCBI Taxonomy" id="2025994"/>
    <lineage>
        <taxon>Eukaryota</taxon>
        <taxon>Fungi</taxon>
        <taxon>Dikarya</taxon>
        <taxon>Ascomycota</taxon>
        <taxon>Pezizomycotina</taxon>
        <taxon>Sordariomycetes</taxon>
        <taxon>Sordariomycetidae</taxon>
        <taxon>Diaporthales</taxon>
        <taxon>Schizoparmaceae</taxon>
        <taxon>Coniella</taxon>
    </lineage>
</organism>
<comment type="cofactor">
    <cofactor evidence="2">
        <name>FAD</name>
        <dbReference type="ChEBI" id="CHEBI:57692"/>
    </cofactor>
</comment>
<dbReference type="InterPro" id="IPR000172">
    <property type="entry name" value="GMC_OxRdtase_N"/>
</dbReference>
<accession>A0A2T2ZYX7</accession>